<dbReference type="EMBL" id="JACNLK010000099">
    <property type="protein sequence ID" value="MBC8209397.1"/>
    <property type="molecule type" value="Genomic_DNA"/>
</dbReference>
<evidence type="ECO:0000313" key="6">
    <source>
        <dbReference type="Proteomes" id="UP000599024"/>
    </source>
</evidence>
<organism evidence="5 6">
    <name type="scientific">Candidatus Desulfatifera sulfidica</name>
    <dbReference type="NCBI Taxonomy" id="2841691"/>
    <lineage>
        <taxon>Bacteria</taxon>
        <taxon>Pseudomonadati</taxon>
        <taxon>Thermodesulfobacteriota</taxon>
        <taxon>Desulfobulbia</taxon>
        <taxon>Desulfobulbales</taxon>
        <taxon>Desulfobulbaceae</taxon>
        <taxon>Candidatus Desulfatifera</taxon>
    </lineage>
</organism>
<dbReference type="NCBIfam" id="TIGR01730">
    <property type="entry name" value="RND_mfp"/>
    <property type="match status" value="1"/>
</dbReference>
<dbReference type="Gene3D" id="1.10.287.470">
    <property type="entry name" value="Helix hairpin bin"/>
    <property type="match status" value="1"/>
</dbReference>
<comment type="similarity">
    <text evidence="1">Belongs to the membrane fusion protein (MFP) (TC 8.A.1) family.</text>
</comment>
<dbReference type="GO" id="GO:0015562">
    <property type="term" value="F:efflux transmembrane transporter activity"/>
    <property type="evidence" value="ECO:0007669"/>
    <property type="project" value="TreeGrafter"/>
</dbReference>
<feature type="coiled-coil region" evidence="2">
    <location>
        <begin position="132"/>
        <end position="194"/>
    </location>
</feature>
<evidence type="ECO:0000256" key="2">
    <source>
        <dbReference type="SAM" id="Coils"/>
    </source>
</evidence>
<name>A0A8J6NBJ7_9BACT</name>
<feature type="region of interest" description="Disordered" evidence="3">
    <location>
        <begin position="391"/>
        <end position="432"/>
    </location>
</feature>
<proteinExistence type="inferred from homology"/>
<dbReference type="PANTHER" id="PTHR30469:SF12">
    <property type="entry name" value="MULTIDRUG RESISTANCE PROTEIN MDTA"/>
    <property type="match status" value="1"/>
</dbReference>
<dbReference type="InterPro" id="IPR006143">
    <property type="entry name" value="RND_pump_MFP"/>
</dbReference>
<evidence type="ECO:0000256" key="3">
    <source>
        <dbReference type="SAM" id="MobiDB-lite"/>
    </source>
</evidence>
<dbReference type="PANTHER" id="PTHR30469">
    <property type="entry name" value="MULTIDRUG RESISTANCE PROTEIN MDTA"/>
    <property type="match status" value="1"/>
</dbReference>
<feature type="transmembrane region" description="Helical" evidence="4">
    <location>
        <begin position="19"/>
        <end position="41"/>
    </location>
</feature>
<dbReference type="Gene3D" id="2.40.420.20">
    <property type="match status" value="1"/>
</dbReference>
<comment type="caution">
    <text evidence="5">The sequence shown here is derived from an EMBL/GenBank/DDBJ whole genome shotgun (WGS) entry which is preliminary data.</text>
</comment>
<dbReference type="SUPFAM" id="SSF111369">
    <property type="entry name" value="HlyD-like secretion proteins"/>
    <property type="match status" value="1"/>
</dbReference>
<evidence type="ECO:0000256" key="1">
    <source>
        <dbReference type="ARBA" id="ARBA00009477"/>
    </source>
</evidence>
<keyword evidence="2" id="KW-0175">Coiled coil</keyword>
<evidence type="ECO:0000313" key="5">
    <source>
        <dbReference type="EMBL" id="MBC8209397.1"/>
    </source>
</evidence>
<dbReference type="AlphaFoldDB" id="A0A8J6NBJ7"/>
<gene>
    <name evidence="5" type="ORF">H8E79_09565</name>
</gene>
<evidence type="ECO:0000256" key="4">
    <source>
        <dbReference type="SAM" id="Phobius"/>
    </source>
</evidence>
<protein>
    <submittedName>
        <fullName evidence="5">Efflux RND transporter periplasmic adaptor subunit</fullName>
    </submittedName>
</protein>
<reference evidence="5 6" key="1">
    <citation type="submission" date="2020-08" db="EMBL/GenBank/DDBJ databases">
        <title>Bridging the membrane lipid divide: bacteria of the FCB group superphylum have the potential to synthesize archaeal ether lipids.</title>
        <authorList>
            <person name="Villanueva L."/>
            <person name="Von Meijenfeldt F.A.B."/>
            <person name="Westbye A.B."/>
            <person name="Yadav S."/>
            <person name="Hopmans E.C."/>
            <person name="Dutilh B.E."/>
            <person name="Sinninghe Damste J.S."/>
        </authorList>
    </citation>
    <scope>NUCLEOTIDE SEQUENCE [LARGE SCALE GENOMIC DNA]</scope>
    <source>
        <strain evidence="5">NIOZ-UU81</strain>
    </source>
</reference>
<dbReference type="GO" id="GO:1990281">
    <property type="term" value="C:efflux pump complex"/>
    <property type="evidence" value="ECO:0007669"/>
    <property type="project" value="TreeGrafter"/>
</dbReference>
<keyword evidence="4" id="KW-1133">Transmembrane helix</keyword>
<keyword evidence="4" id="KW-0472">Membrane</keyword>
<dbReference type="Gene3D" id="2.40.50.100">
    <property type="match status" value="1"/>
</dbReference>
<dbReference type="Gene3D" id="2.40.30.170">
    <property type="match status" value="1"/>
</dbReference>
<dbReference type="Proteomes" id="UP000599024">
    <property type="component" value="Unassembled WGS sequence"/>
</dbReference>
<keyword evidence="4" id="KW-0812">Transmembrane</keyword>
<accession>A0A8J6NBJ7</accession>
<sequence>MTTHTPAPQHSPHPKRTGLFLKVLLPVLILMVALVTALIIFSNPPAALQQPEPKRVILSVETLTLQPVSHQAEIVTYGTVQAQNQGALVSQISGVIIQLGDNTQPGAFFQKGELLFKLDDRDYRSSLKMAKAALYTAQAKLIEEQARSLQAEKDWQRMGSDREPNALVLRKPYLKAAEAGVLDAEARLEKAQLDLERTNIFAPYAGRVLDKHVDIGQFVNVGSPLIEIHASDRLEVRLPLNNRQLQLIDLGSAGPGSGSSTEPVRVTIETLHESHGFPGWQGRIIRSEAQVDSKNQQLIAVAEINDSRTRPIAIGEFVKSTIYGRQFDQVFVIPAHTLYSNDQVLLLTDGKIVRRKVSVIQRGTERSIVNGSLTAGEELIITPLGSVVSGTQARHISEESQKPQKSKNTPGKNKKPLMDPEKVSVKGARSNA</sequence>